<accession>A0A1J7INH6</accession>
<dbReference type="Pfam" id="PF08801">
    <property type="entry name" value="Nucleoporin_N"/>
    <property type="match status" value="1"/>
</dbReference>
<keyword evidence="3" id="KW-0813">Transport</keyword>
<evidence type="ECO:0000313" key="12">
    <source>
        <dbReference type="Proteomes" id="UP000182658"/>
    </source>
</evidence>
<protein>
    <submittedName>
        <fullName evidence="11">Uncharacterized protein</fullName>
    </submittedName>
</protein>
<reference evidence="11 12" key="1">
    <citation type="submission" date="2016-10" db="EMBL/GenBank/DDBJ databases">
        <title>Draft genome sequence of Coniochaeta ligniaria NRRL30616, a lignocellulolytic fungus for bioabatement of inhibitors in plant biomass hydrolysates.</title>
        <authorList>
            <consortium name="DOE Joint Genome Institute"/>
            <person name="Jimenez D.J."/>
            <person name="Hector R.E."/>
            <person name="Riley R."/>
            <person name="Sun H."/>
            <person name="Grigoriev I.V."/>
            <person name="Van Elsas J.D."/>
            <person name="Nichols N.N."/>
        </authorList>
    </citation>
    <scope>NUCLEOTIDE SEQUENCE [LARGE SCALE GENOMIC DNA]</scope>
    <source>
        <strain evidence="11 12">NRRL 30616</strain>
    </source>
</reference>
<keyword evidence="7" id="KW-0539">Nucleus</keyword>
<evidence type="ECO:0000256" key="3">
    <source>
        <dbReference type="ARBA" id="ARBA00022448"/>
    </source>
</evidence>
<name>A0A1J7INH6_9PEZI</name>
<dbReference type="InParanoid" id="A0A1J7INH6"/>
<dbReference type="GO" id="GO:0006606">
    <property type="term" value="P:protein import into nucleus"/>
    <property type="evidence" value="ECO:0007669"/>
    <property type="project" value="TreeGrafter"/>
</dbReference>
<dbReference type="PANTHER" id="PTHR13405:SF11">
    <property type="entry name" value="NUCLEAR PORE COMPLEX PROTEIN NUP133"/>
    <property type="match status" value="1"/>
</dbReference>
<keyword evidence="6" id="KW-0811">Translocation</keyword>
<keyword evidence="5" id="KW-0653">Protein transport</keyword>
<comment type="similarity">
    <text evidence="2">Belongs to the nucleoporin Nup133 family.</text>
</comment>
<dbReference type="InterPro" id="IPR015943">
    <property type="entry name" value="WD40/YVTN_repeat-like_dom_sf"/>
</dbReference>
<evidence type="ECO:0000259" key="9">
    <source>
        <dbReference type="Pfam" id="PF03177"/>
    </source>
</evidence>
<dbReference type="SUPFAM" id="SSF117289">
    <property type="entry name" value="Nucleoporin domain"/>
    <property type="match status" value="1"/>
</dbReference>
<dbReference type="FunFam" id="2.130.10.10:FF:001057">
    <property type="entry name" value="Nuclear pore complex subunit Nup133, putative"/>
    <property type="match status" value="1"/>
</dbReference>
<dbReference type="Gene3D" id="2.130.10.10">
    <property type="entry name" value="YVTN repeat-like/Quinoprotein amine dehydrogenase"/>
    <property type="match status" value="1"/>
</dbReference>
<dbReference type="FunCoup" id="A0A1J7INH6">
    <property type="interactions" value="112"/>
</dbReference>
<dbReference type="InterPro" id="IPR007187">
    <property type="entry name" value="Nucleoporin_Nup133/Nup155_C"/>
</dbReference>
<evidence type="ECO:0000256" key="6">
    <source>
        <dbReference type="ARBA" id="ARBA00023010"/>
    </source>
</evidence>
<evidence type="ECO:0000256" key="4">
    <source>
        <dbReference type="ARBA" id="ARBA00022816"/>
    </source>
</evidence>
<dbReference type="OrthoDB" id="103454at2759"/>
<keyword evidence="12" id="KW-1185">Reference proteome</keyword>
<keyword evidence="4" id="KW-0509">mRNA transport</keyword>
<dbReference type="STRING" id="1408157.A0A1J7INH6"/>
<evidence type="ECO:0000256" key="7">
    <source>
        <dbReference type="ARBA" id="ARBA00023242"/>
    </source>
</evidence>
<evidence type="ECO:0000256" key="1">
    <source>
        <dbReference type="ARBA" id="ARBA00004259"/>
    </source>
</evidence>
<dbReference type="PANTHER" id="PTHR13405">
    <property type="entry name" value="NUCLEAR PORE COMPLEX PROTEIN NUP133"/>
    <property type="match status" value="1"/>
</dbReference>
<dbReference type="GO" id="GO:0031080">
    <property type="term" value="C:nuclear pore outer ring"/>
    <property type="evidence" value="ECO:0007669"/>
    <property type="project" value="TreeGrafter"/>
</dbReference>
<feature type="domain" description="Nucleoporin Nup133/Nup155-like N-terminal" evidence="10">
    <location>
        <begin position="108"/>
        <end position="561"/>
    </location>
</feature>
<dbReference type="Pfam" id="PF03177">
    <property type="entry name" value="Nucleoporin_C"/>
    <property type="match status" value="1"/>
</dbReference>
<evidence type="ECO:0000256" key="2">
    <source>
        <dbReference type="ARBA" id="ARBA00005569"/>
    </source>
</evidence>
<evidence type="ECO:0000256" key="5">
    <source>
        <dbReference type="ARBA" id="ARBA00022927"/>
    </source>
</evidence>
<evidence type="ECO:0000256" key="8">
    <source>
        <dbReference type="SAM" id="MobiDB-lite"/>
    </source>
</evidence>
<dbReference type="InterPro" id="IPR014908">
    <property type="entry name" value="Nucleoporin_Nup133/Nup155_N"/>
</dbReference>
<evidence type="ECO:0000259" key="10">
    <source>
        <dbReference type="Pfam" id="PF08801"/>
    </source>
</evidence>
<comment type="subcellular location">
    <subcellularLocation>
        <location evidence="1">Nucleus envelope</location>
    </subcellularLocation>
</comment>
<dbReference type="InterPro" id="IPR037624">
    <property type="entry name" value="Nup133-like"/>
</dbReference>
<dbReference type="EMBL" id="KV875098">
    <property type="protein sequence ID" value="OIW28933.1"/>
    <property type="molecule type" value="Genomic_DNA"/>
</dbReference>
<feature type="region of interest" description="Disordered" evidence="8">
    <location>
        <begin position="1"/>
        <end position="55"/>
    </location>
</feature>
<dbReference type="GO" id="GO:0017056">
    <property type="term" value="F:structural constituent of nuclear pore"/>
    <property type="evidence" value="ECO:0007669"/>
    <property type="project" value="InterPro"/>
</dbReference>
<organism evidence="11 12">
    <name type="scientific">Coniochaeta ligniaria NRRL 30616</name>
    <dbReference type="NCBI Taxonomy" id="1408157"/>
    <lineage>
        <taxon>Eukaryota</taxon>
        <taxon>Fungi</taxon>
        <taxon>Dikarya</taxon>
        <taxon>Ascomycota</taxon>
        <taxon>Pezizomycotina</taxon>
        <taxon>Sordariomycetes</taxon>
        <taxon>Sordariomycetidae</taxon>
        <taxon>Coniochaetales</taxon>
        <taxon>Coniochaetaceae</taxon>
        <taxon>Coniochaeta</taxon>
    </lineage>
</organism>
<evidence type="ECO:0000313" key="11">
    <source>
        <dbReference type="EMBL" id="OIW28933.1"/>
    </source>
</evidence>
<dbReference type="GO" id="GO:0016973">
    <property type="term" value="P:poly(A)+ mRNA export from nucleus"/>
    <property type="evidence" value="ECO:0007669"/>
    <property type="project" value="TreeGrafter"/>
</dbReference>
<dbReference type="GO" id="GO:0000972">
    <property type="term" value="P:transcription-dependent tethering of RNA polymerase II gene DNA at nuclear periphery"/>
    <property type="evidence" value="ECO:0007669"/>
    <property type="project" value="TreeGrafter"/>
</dbReference>
<proteinExistence type="inferred from homology"/>
<sequence length="1383" mass="154284">MFSPAVHESGPAKGTRSSRRRQRPLSSDSLVQQPKAKRQRVPLSETTFVNPEAPPEMYEVKSDKLDIVGMKRDGFDNRTPARKELSVRSKKPKAGERVSKGDGSVVLTTNTAYTVSKLPALPDRIRADSQNRQHGAIFSPNGYALTVTHTHAIVWPYTSTTTSPETFTFALPYPSKHASDPLPLATLVSPSASSEEPGLLVVMPISGKIAYWESISSAATLDFIRQQRTGVEDAIHGMFSGEYVVQLVNAESAGFVLAFSTGRLAYMSVRDSHGRPAITVQFLRNGLGGSGGGFLGSLRHALSTSSVKGDLAAVHASYGTKVGERTIVAATSKGKLHAWRLHRGGHHEAFAEVDIRESLFEAAEKTGVQVPADAFEVIDFAFVPRGVEKKYRDFSRFSNAISSEDDSLQHLLLLVSFGGSRNQQYSLVEVVLSAGAFEVGMVRPLTSYSTPIRALAPVKPRLYLPRPALVAFVVFDRAVVIASLASPPASPESQLQEDSRILPATFEDVVDFRDEDVLEIVGSGTEEPFPSSYASEDLRAHRHKTKNPTTVLLVRGVGVVRLAIADIDRFVSDKPPAVTAKSKLEQAVFFGIKDDNPLVFEGRRSLLFSNKEIGDAAVQLSHEIVSSKTPFITNLPASLESNMRTRLNYLEKLMSHLNILKVDVDQRTRWLLLWNAEKMTVATLIWKQHEKFLSQRPDGDKKTVVSETAVYINEQQKTEPNTAIGEVDPVRHWFIHDVWRLDIFVAWGYQIIKYAYTERLNDNAGITRLIYEAVTISNLSLTEALRYREKHSTLYGVEPWSAGAGIPEPWNATHFITNNLKRLVEFCYTWLDQFYLQDSGEDVDPSLLESVREQLPPLTNVYLTSLQQYAQWAASSGDDQTRSYGKVCSDAHKSDSYTKVLKLKDYGLWDEAVELAEENKSFDAMARLLVEHVHDTRQQASAGAIPTNAAHVEVAATEEQIGKFFDKYGQDFAFSAYEVLLETSGIQAVLDFPSDRKGYATEFLRTRPELAKISWINDVEREHDIDHAAETLLDLGLTREQQVWNKKIELSLGKLALLAEEEKHVAQGSASSGDDALETKTTAGLERINRELDIIKVQDSLYKQILPSITLAIDENAEVELALKAHSGLITKKHKVLADIFEDAMFRLIKHEALDAFSLIDLLTLSYLKPEHVDEIGDQFYLALRVASWGLKGEDRRNAERLIWRRCYIRDDWRHVNETNNKADIDQLEAVGATAAYSAMFAIAAHRKCTCVGETVISALSANVHFVVSDKSDESFYPVMKPSEVVGVYTDHVDRRFNDMDENFRNKLLDAMKWEDSKLRAYIEKHQLDSWHGTVLEEAERTVVREYDLRTQAQAASSSNGHMNGDGAAKGLRQELDEVNKLL</sequence>
<dbReference type="Proteomes" id="UP000182658">
    <property type="component" value="Unassembled WGS sequence"/>
</dbReference>
<gene>
    <name evidence="11" type="ORF">CONLIGDRAFT_399887</name>
</gene>
<feature type="domain" description="Nucleoporin Nup133/Nup155-like C-terminal" evidence="9">
    <location>
        <begin position="672"/>
        <end position="1332"/>
    </location>
</feature>
<feature type="region of interest" description="Disordered" evidence="8">
    <location>
        <begin position="71"/>
        <end position="101"/>
    </location>
</feature>
<dbReference type="Gene3D" id="1.20.58.1380">
    <property type="match status" value="1"/>
</dbReference>
<feature type="compositionally biased region" description="Basic and acidic residues" evidence="8">
    <location>
        <begin position="71"/>
        <end position="100"/>
    </location>
</feature>